<evidence type="ECO:0000256" key="14">
    <source>
        <dbReference type="PROSITE-ProRule" id="PRU00886"/>
    </source>
</evidence>
<dbReference type="InterPro" id="IPR014729">
    <property type="entry name" value="Rossmann-like_a/b/a_fold"/>
</dbReference>
<dbReference type="InterPro" id="IPR017926">
    <property type="entry name" value="GATASE"/>
</dbReference>
<dbReference type="HAMAP" id="MF_00344">
    <property type="entry name" value="GMP_synthase"/>
    <property type="match status" value="1"/>
</dbReference>
<dbReference type="SUPFAM" id="SSF52402">
    <property type="entry name" value="Adenine nucleotide alpha hydrolases-like"/>
    <property type="match status" value="1"/>
</dbReference>
<dbReference type="PRINTS" id="PR00096">
    <property type="entry name" value="GATASE"/>
</dbReference>
<evidence type="ECO:0000256" key="9">
    <source>
        <dbReference type="ARBA" id="ARBA00022962"/>
    </source>
</evidence>
<evidence type="ECO:0000256" key="6">
    <source>
        <dbReference type="ARBA" id="ARBA00022749"/>
    </source>
</evidence>
<evidence type="ECO:0000256" key="13">
    <source>
        <dbReference type="ARBA" id="ARBA00049404"/>
    </source>
</evidence>
<dbReference type="EC" id="6.3.5.2" evidence="2"/>
<keyword evidence="6 14" id="KW-0332">GMP biosynthesis</keyword>
<evidence type="ECO:0000256" key="11">
    <source>
        <dbReference type="ARBA" id="ARBA00031356"/>
    </source>
</evidence>
<keyword evidence="9" id="KW-0315">Glutamine amidotransferase</keyword>
<keyword evidence="17" id="KW-1185">Reference proteome</keyword>
<dbReference type="PROSITE" id="PS51273">
    <property type="entry name" value="GATASE_TYPE_1"/>
    <property type="match status" value="1"/>
</dbReference>
<keyword evidence="4" id="KW-0436">Ligase</keyword>
<dbReference type="OrthoDB" id="1724632at2759"/>
<dbReference type="FunFam" id="3.40.50.880:FF:000001">
    <property type="entry name" value="GMP synthase [glutamine-hydrolyzing]"/>
    <property type="match status" value="1"/>
</dbReference>
<dbReference type="InterPro" id="IPR004739">
    <property type="entry name" value="GMP_synth_GATase"/>
</dbReference>
<evidence type="ECO:0000256" key="5">
    <source>
        <dbReference type="ARBA" id="ARBA00022741"/>
    </source>
</evidence>
<organism evidence="16 17">
    <name type="scientific">Porphyra umbilicalis</name>
    <name type="common">Purple laver</name>
    <name type="synonym">Red alga</name>
    <dbReference type="NCBI Taxonomy" id="2786"/>
    <lineage>
        <taxon>Eukaryota</taxon>
        <taxon>Rhodophyta</taxon>
        <taxon>Bangiophyceae</taxon>
        <taxon>Bangiales</taxon>
        <taxon>Bangiaceae</taxon>
        <taxon>Porphyra</taxon>
    </lineage>
</organism>
<dbReference type="InterPro" id="IPR001674">
    <property type="entry name" value="GMP_synth_C"/>
</dbReference>
<dbReference type="PRINTS" id="PR00097">
    <property type="entry name" value="ANTSNTHASEII"/>
</dbReference>
<dbReference type="AlphaFoldDB" id="A0A1X6P0Y5"/>
<evidence type="ECO:0000313" key="16">
    <source>
        <dbReference type="EMBL" id="OSX74522.1"/>
    </source>
</evidence>
<dbReference type="InterPro" id="IPR022310">
    <property type="entry name" value="NAD/GMP_synthase"/>
</dbReference>
<dbReference type="Pfam" id="PF00958">
    <property type="entry name" value="GMP_synt_C"/>
    <property type="match status" value="1"/>
</dbReference>
<dbReference type="InterPro" id="IPR029062">
    <property type="entry name" value="Class_I_gatase-like"/>
</dbReference>
<evidence type="ECO:0000256" key="8">
    <source>
        <dbReference type="ARBA" id="ARBA00022840"/>
    </source>
</evidence>
<dbReference type="Gene3D" id="3.40.50.880">
    <property type="match status" value="1"/>
</dbReference>
<dbReference type="GO" id="GO:0005524">
    <property type="term" value="F:ATP binding"/>
    <property type="evidence" value="ECO:0007669"/>
    <property type="project" value="UniProtKB-UniRule"/>
</dbReference>
<dbReference type="NCBIfam" id="TIGR00888">
    <property type="entry name" value="guaA_Nterm"/>
    <property type="match status" value="1"/>
</dbReference>
<dbReference type="CDD" id="cd01742">
    <property type="entry name" value="GATase1_GMP_Synthase"/>
    <property type="match status" value="1"/>
</dbReference>
<dbReference type="Pfam" id="PF00117">
    <property type="entry name" value="GATase"/>
    <property type="match status" value="1"/>
</dbReference>
<protein>
    <recommendedName>
        <fullName evidence="3">GMP synthase [glutamine-hydrolyzing]</fullName>
        <ecNumber evidence="2">6.3.5.2</ecNumber>
    </recommendedName>
    <alternativeName>
        <fullName evidence="10">GMP synthetase</fullName>
    </alternativeName>
    <alternativeName>
        <fullName evidence="11">Glutamine amidotransferase</fullName>
    </alternativeName>
</protein>
<evidence type="ECO:0000256" key="4">
    <source>
        <dbReference type="ARBA" id="ARBA00022598"/>
    </source>
</evidence>
<dbReference type="FunFam" id="3.30.300.10:FF:000002">
    <property type="entry name" value="GMP synthase [glutamine-hydrolyzing]"/>
    <property type="match status" value="1"/>
</dbReference>
<evidence type="ECO:0000256" key="1">
    <source>
        <dbReference type="ARBA" id="ARBA00005153"/>
    </source>
</evidence>
<dbReference type="InterPro" id="IPR025777">
    <property type="entry name" value="GMPS_ATP_PPase_dom"/>
</dbReference>
<comment type="pathway">
    <text evidence="1">Purine metabolism; GMP biosynthesis; GMP from XMP (L-Gln route): step 1/1.</text>
</comment>
<dbReference type="Gene3D" id="3.30.300.10">
    <property type="match status" value="1"/>
</dbReference>
<dbReference type="PANTHER" id="PTHR11922:SF2">
    <property type="entry name" value="GMP SYNTHASE [GLUTAMINE-HYDROLYZING]"/>
    <property type="match status" value="1"/>
</dbReference>
<evidence type="ECO:0000256" key="10">
    <source>
        <dbReference type="ARBA" id="ARBA00030464"/>
    </source>
</evidence>
<dbReference type="NCBIfam" id="TIGR00884">
    <property type="entry name" value="guaA_Cterm"/>
    <property type="match status" value="1"/>
</dbReference>
<keyword evidence="8 14" id="KW-0067">ATP-binding</keyword>
<evidence type="ECO:0000259" key="15">
    <source>
        <dbReference type="PROSITE" id="PS51553"/>
    </source>
</evidence>
<reference evidence="16 17" key="1">
    <citation type="submission" date="2017-03" db="EMBL/GenBank/DDBJ databases">
        <title>WGS assembly of Porphyra umbilicalis.</title>
        <authorList>
            <person name="Brawley S.H."/>
            <person name="Blouin N.A."/>
            <person name="Ficko-Blean E."/>
            <person name="Wheeler G.L."/>
            <person name="Lohr M."/>
            <person name="Goodson H.V."/>
            <person name="Jenkins J.W."/>
            <person name="Blaby-Haas C.E."/>
            <person name="Helliwell K.E."/>
            <person name="Chan C."/>
            <person name="Marriage T."/>
            <person name="Bhattacharya D."/>
            <person name="Klein A.S."/>
            <person name="Badis Y."/>
            <person name="Brodie J."/>
            <person name="Cao Y."/>
            <person name="Collen J."/>
            <person name="Dittami S.M."/>
            <person name="Gachon C.M."/>
            <person name="Green B.R."/>
            <person name="Karpowicz S."/>
            <person name="Kim J.W."/>
            <person name="Kudahl U."/>
            <person name="Lin S."/>
            <person name="Michel G."/>
            <person name="Mittag M."/>
            <person name="Olson B.J."/>
            <person name="Pangilinan J."/>
            <person name="Peng Y."/>
            <person name="Qiu H."/>
            <person name="Shu S."/>
            <person name="Singer J.T."/>
            <person name="Smith A.G."/>
            <person name="Sprecher B.N."/>
            <person name="Wagner V."/>
            <person name="Wang W."/>
            <person name="Wang Z.-Y."/>
            <person name="Yan J."/>
            <person name="Yarish C."/>
            <person name="Zoeuner-Riek S."/>
            <person name="Zhuang Y."/>
            <person name="Zou Y."/>
            <person name="Lindquist E.A."/>
            <person name="Grimwood J."/>
            <person name="Barry K."/>
            <person name="Rokhsar D.S."/>
            <person name="Schmutz J."/>
            <person name="Stiller J.W."/>
            <person name="Grossman A.R."/>
            <person name="Prochnik S.E."/>
        </authorList>
    </citation>
    <scope>NUCLEOTIDE SEQUENCE [LARGE SCALE GENOMIC DNA]</scope>
    <source>
        <strain evidence="16">4086291</strain>
    </source>
</reference>
<dbReference type="SUPFAM" id="SSF54810">
    <property type="entry name" value="GMP synthetase C-terminal dimerisation domain"/>
    <property type="match status" value="1"/>
</dbReference>
<dbReference type="FunFam" id="3.40.50.620:FF:000001">
    <property type="entry name" value="GMP synthase [glutamine-hydrolyzing]"/>
    <property type="match status" value="1"/>
</dbReference>
<sequence>MASLASELERHHELVVILDFGSQYTHLIARRLREVNVYCELLAYDTPAATIKSLAPKGIVLSGGPSSVYTADAPHLDVGILDLGIPILGICYGLQELAHHLPGGSVVAGEKKEFGHAAATLVPPGSTSAPPSALFEGFPSTFTAWMSHGDKLASLPDGFEVLASTANTEHAAVGDAARRFYGLQFHPEVTHSDHGTALLRNWTRNVCGCAGDWTMADFVEEAVAHIRARVGDGIVIGAVSGGVDSTVAAVLLQKAIGTQFRAFLVDNGLLRKNEVSEVVARLHDKCGVALTTIEGADTFLARLDGVVEPEKKRKIIGNTFIDLFDAEASKVDAAFLLQGTLYPDVIESVSHKGPSATIKTHHNVGGLPAHMKLQLIEPLRFLFKDEVRALGLVLGVEKASVGRHPFPGPGLAIRILGAVTPQRLSVLRDADAIYIEELRAAGLYDAIGQAFAVLLPVKAVGVMGDCRTYEEVIALRAVETSDFMTANWFDLPTPLLRRVSTRIVNEVRGINRVTYDITSKPPGTIEWL</sequence>
<evidence type="ECO:0000256" key="7">
    <source>
        <dbReference type="ARBA" id="ARBA00022755"/>
    </source>
</evidence>
<evidence type="ECO:0000313" key="17">
    <source>
        <dbReference type="Proteomes" id="UP000218209"/>
    </source>
</evidence>
<gene>
    <name evidence="16" type="ORF">BU14_0285s0010</name>
</gene>
<keyword evidence="5 14" id="KW-0547">Nucleotide-binding</keyword>
<dbReference type="UniPathway" id="UPA00189">
    <property type="reaction ID" value="UER00296"/>
</dbReference>
<dbReference type="CDD" id="cd01997">
    <property type="entry name" value="GMP_synthase_C"/>
    <property type="match status" value="1"/>
</dbReference>
<keyword evidence="7 14" id="KW-0658">Purine biosynthesis</keyword>
<dbReference type="GO" id="GO:0003921">
    <property type="term" value="F:GMP synthase activity"/>
    <property type="evidence" value="ECO:0007669"/>
    <property type="project" value="InterPro"/>
</dbReference>
<dbReference type="Proteomes" id="UP000218209">
    <property type="component" value="Unassembled WGS sequence"/>
</dbReference>
<dbReference type="PANTHER" id="PTHR11922">
    <property type="entry name" value="GMP SYNTHASE-RELATED"/>
    <property type="match status" value="1"/>
</dbReference>
<dbReference type="EMBL" id="KV918943">
    <property type="protein sequence ID" value="OSX74522.1"/>
    <property type="molecule type" value="Genomic_DNA"/>
</dbReference>
<dbReference type="PROSITE" id="PS51553">
    <property type="entry name" value="GMPS_ATP_PPASE"/>
    <property type="match status" value="1"/>
</dbReference>
<accession>A0A1X6P0Y5</accession>
<comment type="function">
    <text evidence="12">Catalyzes the conversion of xanthine monophosphate (XMP) to GMP in the presence of glutamine and ATP through an adenyl-XMP intermediate.</text>
</comment>
<dbReference type="InterPro" id="IPR022955">
    <property type="entry name" value="GMP_synthase"/>
</dbReference>
<evidence type="ECO:0000256" key="2">
    <source>
        <dbReference type="ARBA" id="ARBA00012746"/>
    </source>
</evidence>
<comment type="catalytic activity">
    <reaction evidence="13">
        <text>XMP + L-glutamine + ATP + H2O = GMP + L-glutamate + AMP + diphosphate + 2 H(+)</text>
        <dbReference type="Rhea" id="RHEA:11680"/>
        <dbReference type="ChEBI" id="CHEBI:15377"/>
        <dbReference type="ChEBI" id="CHEBI:15378"/>
        <dbReference type="ChEBI" id="CHEBI:29985"/>
        <dbReference type="ChEBI" id="CHEBI:30616"/>
        <dbReference type="ChEBI" id="CHEBI:33019"/>
        <dbReference type="ChEBI" id="CHEBI:57464"/>
        <dbReference type="ChEBI" id="CHEBI:58115"/>
        <dbReference type="ChEBI" id="CHEBI:58359"/>
        <dbReference type="ChEBI" id="CHEBI:456215"/>
        <dbReference type="EC" id="6.3.5.2"/>
    </reaction>
</comment>
<evidence type="ECO:0000256" key="3">
    <source>
        <dbReference type="ARBA" id="ARBA00021562"/>
    </source>
</evidence>
<feature type="domain" description="GMPS ATP-PPase" evidence="15">
    <location>
        <begin position="213"/>
        <end position="403"/>
    </location>
</feature>
<dbReference type="Pfam" id="PF02540">
    <property type="entry name" value="NAD_synthase"/>
    <property type="match status" value="1"/>
</dbReference>
<dbReference type="SUPFAM" id="SSF52317">
    <property type="entry name" value="Class I glutamine amidotransferase-like"/>
    <property type="match status" value="1"/>
</dbReference>
<dbReference type="Gene3D" id="3.40.50.620">
    <property type="entry name" value="HUPs"/>
    <property type="match status" value="1"/>
</dbReference>
<dbReference type="GO" id="GO:0005829">
    <property type="term" value="C:cytosol"/>
    <property type="evidence" value="ECO:0007669"/>
    <property type="project" value="TreeGrafter"/>
</dbReference>
<name>A0A1X6P0Y5_PORUM</name>
<dbReference type="NCBIfam" id="NF000848">
    <property type="entry name" value="PRK00074.1"/>
    <property type="match status" value="1"/>
</dbReference>
<feature type="binding site" evidence="14">
    <location>
        <begin position="240"/>
        <end position="246"/>
    </location>
    <ligand>
        <name>ATP</name>
        <dbReference type="ChEBI" id="CHEBI:30616"/>
    </ligand>
</feature>
<proteinExistence type="inferred from homology"/>
<evidence type="ECO:0000256" key="12">
    <source>
        <dbReference type="ARBA" id="ARBA00044933"/>
    </source>
</evidence>